<comment type="caution">
    <text evidence="4">The sequence shown here is derived from an EMBL/GenBank/DDBJ whole genome shotgun (WGS) entry which is preliminary data.</text>
</comment>
<proteinExistence type="inferred from homology"/>
<evidence type="ECO:0000259" key="3">
    <source>
        <dbReference type="Pfam" id="PF04504"/>
    </source>
</evidence>
<dbReference type="Pfam" id="PF04504">
    <property type="entry name" value="GeBP-like_DBD"/>
    <property type="match status" value="1"/>
</dbReference>
<name>A0ABD3C4I6_9LAMI</name>
<dbReference type="Proteomes" id="UP001632038">
    <property type="component" value="Unassembled WGS sequence"/>
</dbReference>
<dbReference type="GO" id="GO:0010468">
    <property type="term" value="P:regulation of gene expression"/>
    <property type="evidence" value="ECO:0007669"/>
    <property type="project" value="UniProtKB-ARBA"/>
</dbReference>
<dbReference type="EMBL" id="JAVIJP010000053">
    <property type="protein sequence ID" value="KAL3624705.1"/>
    <property type="molecule type" value="Genomic_DNA"/>
</dbReference>
<evidence type="ECO:0000313" key="5">
    <source>
        <dbReference type="Proteomes" id="UP001632038"/>
    </source>
</evidence>
<dbReference type="PANTHER" id="PTHR31662">
    <property type="entry name" value="BNAANNG10740D PROTEIN-RELATED"/>
    <property type="match status" value="1"/>
</dbReference>
<feature type="compositionally biased region" description="Polar residues" evidence="2">
    <location>
        <begin position="60"/>
        <end position="83"/>
    </location>
</feature>
<gene>
    <name evidence="4" type="ORF">CASFOL_031373</name>
</gene>
<organism evidence="4 5">
    <name type="scientific">Castilleja foliolosa</name>
    <dbReference type="NCBI Taxonomy" id="1961234"/>
    <lineage>
        <taxon>Eukaryota</taxon>
        <taxon>Viridiplantae</taxon>
        <taxon>Streptophyta</taxon>
        <taxon>Embryophyta</taxon>
        <taxon>Tracheophyta</taxon>
        <taxon>Spermatophyta</taxon>
        <taxon>Magnoliopsida</taxon>
        <taxon>eudicotyledons</taxon>
        <taxon>Gunneridae</taxon>
        <taxon>Pentapetalae</taxon>
        <taxon>asterids</taxon>
        <taxon>lamiids</taxon>
        <taxon>Lamiales</taxon>
        <taxon>Orobanchaceae</taxon>
        <taxon>Pedicularideae</taxon>
        <taxon>Castillejinae</taxon>
        <taxon>Castilleja</taxon>
    </lineage>
</organism>
<evidence type="ECO:0000256" key="1">
    <source>
        <dbReference type="ARBA" id="ARBA00010820"/>
    </source>
</evidence>
<reference evidence="5" key="1">
    <citation type="journal article" date="2024" name="IScience">
        <title>Strigolactones Initiate the Formation of Haustorium-like Structures in Castilleja.</title>
        <authorList>
            <person name="Buerger M."/>
            <person name="Peterson D."/>
            <person name="Chory J."/>
        </authorList>
    </citation>
    <scope>NUCLEOTIDE SEQUENCE [LARGE SCALE GENOMIC DNA]</scope>
</reference>
<feature type="compositionally biased region" description="Basic and acidic residues" evidence="2">
    <location>
        <begin position="29"/>
        <end position="43"/>
    </location>
</feature>
<feature type="domain" description="Glabrous enhancer-binding protein-like DBD" evidence="3">
    <location>
        <begin position="88"/>
        <end position="167"/>
    </location>
</feature>
<accession>A0ABD3C4I6</accession>
<evidence type="ECO:0000256" key="2">
    <source>
        <dbReference type="SAM" id="MobiDB-lite"/>
    </source>
</evidence>
<feature type="compositionally biased region" description="Basic and acidic residues" evidence="2">
    <location>
        <begin position="50"/>
        <end position="59"/>
    </location>
</feature>
<feature type="region of interest" description="Disordered" evidence="2">
    <location>
        <begin position="1"/>
        <end position="87"/>
    </location>
</feature>
<dbReference type="AlphaFoldDB" id="A0ABD3C4I6"/>
<comment type="similarity">
    <text evidence="1">Belongs to the GeBP family.</text>
</comment>
<sequence>MAGPVNEPFSSEEEESEDDEGSESQSSDEESKKENNDFSGETRLDEDEDLTRSKSKIDSKSVNQETGSDLLSPSSNISRVSKSTPKRTHDDEITLLNRIIDFKNNVDIVSYHNLFEGKFHFNFSKVQLSSKIKRLKNRFLNALKNSKNGKVPVFSNKVFQLSNEIWGDSIGIKCENGRIYEKERLKVEKFEWDEKEIVKIFELSFFSEK</sequence>
<dbReference type="InterPro" id="IPR053932">
    <property type="entry name" value="GeBP-like_DBD"/>
</dbReference>
<keyword evidence="5" id="KW-1185">Reference proteome</keyword>
<feature type="compositionally biased region" description="Acidic residues" evidence="2">
    <location>
        <begin position="10"/>
        <end position="28"/>
    </location>
</feature>
<evidence type="ECO:0000313" key="4">
    <source>
        <dbReference type="EMBL" id="KAL3624705.1"/>
    </source>
</evidence>
<dbReference type="InterPro" id="IPR007592">
    <property type="entry name" value="GEBP"/>
</dbReference>
<protein>
    <recommendedName>
        <fullName evidence="3">Glabrous enhancer-binding protein-like DBD domain-containing protein</fullName>
    </recommendedName>
</protein>